<comment type="caution">
    <text evidence="1">The sequence shown here is derived from an EMBL/GenBank/DDBJ whole genome shotgun (WGS) entry which is preliminary data.</text>
</comment>
<sequence>MIATLRIIRGLSVAKDDHFVAQTYLRSFVDDEGNLTPYYKNGRVIVGKKKTPRQVCYKTDGDSNIYFDNMRILDEYLPHIENPWAENVAKLEAGRVDADCKYEIGAYISFLRSCTPTAKRFGADMISANMQPLVNRTLAEHFHELGETTDEIQLAMKDAMDNREIRSVVDEEYVHAISIQHLIHSAYRFYCSHWLVLLNETGIPFVTSDNPAGLFYDEGNPQYATVFLPLSPTLGVLIKPDLTIARPMIEDVKRYSHSGDDYAHPKKSFVATLNELTIRSAENTVLHSAIDEDLVSLVEANRDWRVQNQSFELPYENGMFIINRQCACKNA</sequence>
<accession>A0A558J2J0</accession>
<reference evidence="1 2" key="1">
    <citation type="submission" date="2019-07" db="EMBL/GenBank/DDBJ databases">
        <title>Diversity of Bacteria from Kongsfjorden, Arctic.</title>
        <authorList>
            <person name="Yu Y."/>
        </authorList>
    </citation>
    <scope>NUCLEOTIDE SEQUENCE [LARGE SCALE GENOMIC DNA]</scope>
    <source>
        <strain evidence="1 2">SM1922</strain>
    </source>
</reference>
<proteinExistence type="predicted"/>
<dbReference type="AlphaFoldDB" id="A0A558J2J0"/>
<dbReference type="EMBL" id="VNFE01000007">
    <property type="protein sequence ID" value="TVU87764.1"/>
    <property type="molecule type" value="Genomic_DNA"/>
</dbReference>
<dbReference type="Pfam" id="PF14022">
    <property type="entry name" value="DUF4238"/>
    <property type="match status" value="1"/>
</dbReference>
<organism evidence="1 2">
    <name type="scientific">Vreelandella titanicae</name>
    <dbReference type="NCBI Taxonomy" id="664683"/>
    <lineage>
        <taxon>Bacteria</taxon>
        <taxon>Pseudomonadati</taxon>
        <taxon>Pseudomonadota</taxon>
        <taxon>Gammaproteobacteria</taxon>
        <taxon>Oceanospirillales</taxon>
        <taxon>Halomonadaceae</taxon>
        <taxon>Vreelandella</taxon>
    </lineage>
</organism>
<evidence type="ECO:0000313" key="2">
    <source>
        <dbReference type="Proteomes" id="UP000317288"/>
    </source>
</evidence>
<name>A0A558J2J0_9GAMM</name>
<protein>
    <submittedName>
        <fullName evidence="1">DUF4238 domain-containing protein</fullName>
    </submittedName>
</protein>
<evidence type="ECO:0000313" key="1">
    <source>
        <dbReference type="EMBL" id="TVU87764.1"/>
    </source>
</evidence>
<dbReference type="Proteomes" id="UP000317288">
    <property type="component" value="Unassembled WGS sequence"/>
</dbReference>
<gene>
    <name evidence="1" type="ORF">FQP89_19485</name>
</gene>
<dbReference type="InterPro" id="IPR025332">
    <property type="entry name" value="DUF4238"/>
</dbReference>